<dbReference type="InterPro" id="IPR050570">
    <property type="entry name" value="Cell_wall_metabolism_enzyme"/>
</dbReference>
<proteinExistence type="predicted"/>
<dbReference type="PANTHER" id="PTHR21666">
    <property type="entry name" value="PEPTIDASE-RELATED"/>
    <property type="match status" value="1"/>
</dbReference>
<gene>
    <name evidence="2" type="ORF">KDN34_07875</name>
</gene>
<dbReference type="PANTHER" id="PTHR21666:SF285">
    <property type="entry name" value="M23 FAMILY METALLOPEPTIDASE"/>
    <property type="match status" value="1"/>
</dbReference>
<protein>
    <submittedName>
        <fullName evidence="2">M23 family metallopeptidase</fullName>
    </submittedName>
</protein>
<dbReference type="InterPro" id="IPR016047">
    <property type="entry name" value="M23ase_b-sheet_dom"/>
</dbReference>
<reference evidence="2 3" key="1">
    <citation type="submission" date="2021-04" db="EMBL/GenBank/DDBJ databases">
        <title>Novel species identification of genus Shewanella.</title>
        <authorList>
            <person name="Liu G."/>
        </authorList>
    </citation>
    <scope>NUCLEOTIDE SEQUENCE [LARGE SCALE GENOMIC DNA]</scope>
    <source>
        <strain evidence="2 3">FJAT-54481</strain>
    </source>
</reference>
<evidence type="ECO:0000313" key="2">
    <source>
        <dbReference type="EMBL" id="QUN07318.1"/>
    </source>
</evidence>
<evidence type="ECO:0000259" key="1">
    <source>
        <dbReference type="Pfam" id="PF01551"/>
    </source>
</evidence>
<dbReference type="RefSeq" id="WP_212596319.1">
    <property type="nucleotide sequence ID" value="NZ_CP073587.1"/>
</dbReference>
<dbReference type="CDD" id="cd12797">
    <property type="entry name" value="M23_peptidase"/>
    <property type="match status" value="1"/>
</dbReference>
<dbReference type="Proteomes" id="UP000679575">
    <property type="component" value="Chromosome"/>
</dbReference>
<feature type="domain" description="M23ase beta-sheet core" evidence="1">
    <location>
        <begin position="181"/>
        <end position="274"/>
    </location>
</feature>
<dbReference type="Gene3D" id="2.70.70.10">
    <property type="entry name" value="Glucose Permease (Domain IIA)"/>
    <property type="match status" value="1"/>
</dbReference>
<accession>A0ABX7YX31</accession>
<dbReference type="SUPFAM" id="SSF51261">
    <property type="entry name" value="Duplicated hybrid motif"/>
    <property type="match status" value="1"/>
</dbReference>
<dbReference type="EMBL" id="CP073587">
    <property type="protein sequence ID" value="QUN07318.1"/>
    <property type="molecule type" value="Genomic_DNA"/>
</dbReference>
<sequence>MGFRVQVLSTIRRGLVSAIILSLPVLAQAQNISQPAIKLIGKMEQGALLRGSVTPGSQLMLDGRAIQVSAEGNFAFGFERESPLNHTLSVTYPDGHVATQQLNIAERQYRISSVNGISKKIMEPDPKDVARAAEDSKMVKAARARTSEESGFASDFIWPLTGRISGVYGSQRIYNGKAGNPHYGVDIAAKTGTVVVAPAAGVVSLAVPDMFYSGGTMIIDHGYGVSSTFLHLSKLYLKPGTRVKQGQPVAEVGATGRANGPHLDWRINWYQMRLDAATVVPAMKDALKTAQN</sequence>
<keyword evidence="3" id="KW-1185">Reference proteome</keyword>
<dbReference type="InterPro" id="IPR011055">
    <property type="entry name" value="Dup_hybrid_motif"/>
</dbReference>
<dbReference type="Pfam" id="PF01551">
    <property type="entry name" value="Peptidase_M23"/>
    <property type="match status" value="1"/>
</dbReference>
<organism evidence="2 3">
    <name type="scientific">Shewanella yunxiaonensis</name>
    <dbReference type="NCBI Taxonomy" id="2829809"/>
    <lineage>
        <taxon>Bacteria</taxon>
        <taxon>Pseudomonadati</taxon>
        <taxon>Pseudomonadota</taxon>
        <taxon>Gammaproteobacteria</taxon>
        <taxon>Alteromonadales</taxon>
        <taxon>Shewanellaceae</taxon>
        <taxon>Shewanella</taxon>
    </lineage>
</organism>
<name>A0ABX7YX31_9GAMM</name>
<evidence type="ECO:0000313" key="3">
    <source>
        <dbReference type="Proteomes" id="UP000679575"/>
    </source>
</evidence>